<evidence type="ECO:0000313" key="2">
    <source>
        <dbReference type="Proteomes" id="UP000004995"/>
    </source>
</evidence>
<evidence type="ECO:0000313" key="1">
    <source>
        <dbReference type="EnsemblPlants" id="KQK87640"/>
    </source>
</evidence>
<organism evidence="1 2">
    <name type="scientific">Setaria italica</name>
    <name type="common">Foxtail millet</name>
    <name type="synonym">Panicum italicum</name>
    <dbReference type="NCBI Taxonomy" id="4555"/>
    <lineage>
        <taxon>Eukaryota</taxon>
        <taxon>Viridiplantae</taxon>
        <taxon>Streptophyta</taxon>
        <taxon>Embryophyta</taxon>
        <taxon>Tracheophyta</taxon>
        <taxon>Spermatophyta</taxon>
        <taxon>Magnoliopsida</taxon>
        <taxon>Liliopsida</taxon>
        <taxon>Poales</taxon>
        <taxon>Poaceae</taxon>
        <taxon>PACMAD clade</taxon>
        <taxon>Panicoideae</taxon>
        <taxon>Panicodae</taxon>
        <taxon>Paniceae</taxon>
        <taxon>Cenchrinae</taxon>
        <taxon>Setaria</taxon>
    </lineage>
</organism>
<keyword evidence="2" id="KW-1185">Reference proteome</keyword>
<proteinExistence type="predicted"/>
<dbReference type="OMA" id="VWHIIST"/>
<dbReference type="EnsemblPlants" id="KQK87640">
    <property type="protein sequence ID" value="KQK87640"/>
    <property type="gene ID" value="SETIT_039583mg"/>
</dbReference>
<dbReference type="HOGENOM" id="CLU_000680_31_0_1"/>
<accession>K4AL04</accession>
<dbReference type="Proteomes" id="UP000004995">
    <property type="component" value="Unassembled WGS sequence"/>
</dbReference>
<name>K4AL04_SETIT</name>
<dbReference type="AlphaFoldDB" id="K4AL04"/>
<dbReference type="InParanoid" id="K4AL04"/>
<reference evidence="1" key="2">
    <citation type="submission" date="2018-08" db="UniProtKB">
        <authorList>
            <consortium name="EnsemblPlants"/>
        </authorList>
    </citation>
    <scope>IDENTIFICATION</scope>
    <source>
        <strain evidence="1">Yugu1</strain>
    </source>
</reference>
<sequence>MEGVLKMHLLAACPYTKEVWHIISTVLHIQNTTSLSETSLTDYWTIWKQRNDRNFDRAPKRNPLQLTELIREQAVDWCAAGAKHLPGRPAL</sequence>
<reference evidence="2" key="1">
    <citation type="journal article" date="2012" name="Nat. Biotechnol.">
        <title>Reference genome sequence of the model plant Setaria.</title>
        <authorList>
            <person name="Bennetzen J.L."/>
            <person name="Schmutz J."/>
            <person name="Wang H."/>
            <person name="Percifield R."/>
            <person name="Hawkins J."/>
            <person name="Pontaroli A.C."/>
            <person name="Estep M."/>
            <person name="Feng L."/>
            <person name="Vaughn J.N."/>
            <person name="Grimwood J."/>
            <person name="Jenkins J."/>
            <person name="Barry K."/>
            <person name="Lindquist E."/>
            <person name="Hellsten U."/>
            <person name="Deshpande S."/>
            <person name="Wang X."/>
            <person name="Wu X."/>
            <person name="Mitros T."/>
            <person name="Triplett J."/>
            <person name="Yang X."/>
            <person name="Ye C.Y."/>
            <person name="Mauro-Herrera M."/>
            <person name="Wang L."/>
            <person name="Li P."/>
            <person name="Sharma M."/>
            <person name="Sharma R."/>
            <person name="Ronald P.C."/>
            <person name="Panaud O."/>
            <person name="Kellogg E.A."/>
            <person name="Brutnell T.P."/>
            <person name="Doust A.N."/>
            <person name="Tuskan G.A."/>
            <person name="Rokhsar D."/>
            <person name="Devos K.M."/>
        </authorList>
    </citation>
    <scope>NUCLEOTIDE SEQUENCE [LARGE SCALE GENOMIC DNA]</scope>
    <source>
        <strain evidence="2">cv. Yugu1</strain>
    </source>
</reference>
<dbReference type="EMBL" id="AGNK02005425">
    <property type="status" value="NOT_ANNOTATED_CDS"/>
    <property type="molecule type" value="Genomic_DNA"/>
</dbReference>
<protein>
    <submittedName>
        <fullName evidence="1">Uncharacterized protein</fullName>
    </submittedName>
</protein>
<dbReference type="Gramene" id="KQK87640">
    <property type="protein sequence ID" value="KQK87640"/>
    <property type="gene ID" value="SETIT_039583mg"/>
</dbReference>